<organism evidence="2 3">
    <name type="scientific">Diplogelasinospora grovesii</name>
    <dbReference type="NCBI Taxonomy" id="303347"/>
    <lineage>
        <taxon>Eukaryota</taxon>
        <taxon>Fungi</taxon>
        <taxon>Dikarya</taxon>
        <taxon>Ascomycota</taxon>
        <taxon>Pezizomycotina</taxon>
        <taxon>Sordariomycetes</taxon>
        <taxon>Sordariomycetidae</taxon>
        <taxon>Sordariales</taxon>
        <taxon>Diplogelasinosporaceae</taxon>
        <taxon>Diplogelasinospora</taxon>
    </lineage>
</organism>
<dbReference type="InterPro" id="IPR014710">
    <property type="entry name" value="RmlC-like_jellyroll"/>
</dbReference>
<evidence type="ECO:0000259" key="1">
    <source>
        <dbReference type="Pfam" id="PF07883"/>
    </source>
</evidence>
<reference evidence="3" key="1">
    <citation type="journal article" date="2023" name="Mol. Phylogenet. Evol.">
        <title>Genome-scale phylogeny and comparative genomics of the fungal order Sordariales.</title>
        <authorList>
            <person name="Hensen N."/>
            <person name="Bonometti L."/>
            <person name="Westerberg I."/>
            <person name="Brannstrom I.O."/>
            <person name="Guillou S."/>
            <person name="Cros-Aarteil S."/>
            <person name="Calhoun S."/>
            <person name="Haridas S."/>
            <person name="Kuo A."/>
            <person name="Mondo S."/>
            <person name="Pangilinan J."/>
            <person name="Riley R."/>
            <person name="LaButti K."/>
            <person name="Andreopoulos B."/>
            <person name="Lipzen A."/>
            <person name="Chen C."/>
            <person name="Yan M."/>
            <person name="Daum C."/>
            <person name="Ng V."/>
            <person name="Clum A."/>
            <person name="Steindorff A."/>
            <person name="Ohm R.A."/>
            <person name="Martin F."/>
            <person name="Silar P."/>
            <person name="Natvig D.O."/>
            <person name="Lalanne C."/>
            <person name="Gautier V."/>
            <person name="Ament-Velasquez S.L."/>
            <person name="Kruys A."/>
            <person name="Hutchinson M.I."/>
            <person name="Powell A.J."/>
            <person name="Barry K."/>
            <person name="Miller A.N."/>
            <person name="Grigoriev I.V."/>
            <person name="Debuchy R."/>
            <person name="Gladieux P."/>
            <person name="Hiltunen Thoren M."/>
            <person name="Johannesson H."/>
        </authorList>
    </citation>
    <scope>NUCLEOTIDE SEQUENCE [LARGE SCALE GENOMIC DNA]</scope>
    <source>
        <strain evidence="3">CBS 340.73</strain>
    </source>
</reference>
<name>A0AAN6S0P3_9PEZI</name>
<dbReference type="Proteomes" id="UP001303473">
    <property type="component" value="Unassembled WGS sequence"/>
</dbReference>
<comment type="caution">
    <text evidence="2">The sequence shown here is derived from an EMBL/GenBank/DDBJ whole genome shotgun (WGS) entry which is preliminary data.</text>
</comment>
<dbReference type="InterPro" id="IPR047142">
    <property type="entry name" value="OryJ/VirC-like"/>
</dbReference>
<gene>
    <name evidence="2" type="ORF">QBC46DRAFT_420233</name>
</gene>
<keyword evidence="3" id="KW-1185">Reference proteome</keyword>
<sequence length="190" mass="20900">MSSKILTGFPAPGLRASRRFISSHDKDGKDIFVVDDNGDHHRVLAGGKGVGNIIYSTAETPVDMNDDKDLKYARDHEPGIHVPDGSVVRLVDFAPGCESPPHRAMSIDYGVVVEGRFQLTLDSGESKIMLPGDMSVNRGCMHVWKNLDEEKPGRMVFVLLDVVPYKVNGKVLEEDLGDMAPDYAVRDGEY</sequence>
<dbReference type="SUPFAM" id="SSF51182">
    <property type="entry name" value="RmlC-like cupins"/>
    <property type="match status" value="1"/>
</dbReference>
<accession>A0AAN6S0P3</accession>
<dbReference type="Gene3D" id="2.60.120.10">
    <property type="entry name" value="Jelly Rolls"/>
    <property type="match status" value="1"/>
</dbReference>
<proteinExistence type="predicted"/>
<dbReference type="AlphaFoldDB" id="A0AAN6S0P3"/>
<dbReference type="Pfam" id="PF07883">
    <property type="entry name" value="Cupin_2"/>
    <property type="match status" value="1"/>
</dbReference>
<dbReference type="PANTHER" id="PTHR36156">
    <property type="entry name" value="SLR2101 PROTEIN"/>
    <property type="match status" value="1"/>
</dbReference>
<dbReference type="InterPro" id="IPR013096">
    <property type="entry name" value="Cupin_2"/>
</dbReference>
<dbReference type="CDD" id="cd02231">
    <property type="entry name" value="cupin_BLL6423-like"/>
    <property type="match status" value="1"/>
</dbReference>
<feature type="domain" description="Cupin type-2" evidence="1">
    <location>
        <begin position="90"/>
        <end position="158"/>
    </location>
</feature>
<dbReference type="PANTHER" id="PTHR36156:SF2">
    <property type="entry name" value="CUPIN TYPE-2 DOMAIN-CONTAINING PROTEIN"/>
    <property type="match status" value="1"/>
</dbReference>
<evidence type="ECO:0000313" key="2">
    <source>
        <dbReference type="EMBL" id="KAK3936139.1"/>
    </source>
</evidence>
<evidence type="ECO:0000313" key="3">
    <source>
        <dbReference type="Proteomes" id="UP001303473"/>
    </source>
</evidence>
<protein>
    <recommendedName>
        <fullName evidence="1">Cupin type-2 domain-containing protein</fullName>
    </recommendedName>
</protein>
<dbReference type="EMBL" id="MU853893">
    <property type="protein sequence ID" value="KAK3936139.1"/>
    <property type="molecule type" value="Genomic_DNA"/>
</dbReference>
<dbReference type="InterPro" id="IPR011051">
    <property type="entry name" value="RmlC_Cupin_sf"/>
</dbReference>